<name>A0AAD2AAU8_9LAMI</name>
<dbReference type="EMBL" id="OU503056">
    <property type="protein sequence ID" value="CAI9784748.1"/>
    <property type="molecule type" value="Genomic_DNA"/>
</dbReference>
<gene>
    <name evidence="1" type="ORF">FPE_LOCUS32178</name>
</gene>
<dbReference type="Proteomes" id="UP000834106">
    <property type="component" value="Chromosome 21"/>
</dbReference>
<keyword evidence="2" id="KW-1185">Reference proteome</keyword>
<organism evidence="1 2">
    <name type="scientific">Fraxinus pennsylvanica</name>
    <dbReference type="NCBI Taxonomy" id="56036"/>
    <lineage>
        <taxon>Eukaryota</taxon>
        <taxon>Viridiplantae</taxon>
        <taxon>Streptophyta</taxon>
        <taxon>Embryophyta</taxon>
        <taxon>Tracheophyta</taxon>
        <taxon>Spermatophyta</taxon>
        <taxon>Magnoliopsida</taxon>
        <taxon>eudicotyledons</taxon>
        <taxon>Gunneridae</taxon>
        <taxon>Pentapetalae</taxon>
        <taxon>asterids</taxon>
        <taxon>lamiids</taxon>
        <taxon>Lamiales</taxon>
        <taxon>Oleaceae</taxon>
        <taxon>Oleeae</taxon>
        <taxon>Fraxinus</taxon>
    </lineage>
</organism>
<evidence type="ECO:0000313" key="1">
    <source>
        <dbReference type="EMBL" id="CAI9784748.1"/>
    </source>
</evidence>
<reference evidence="1" key="1">
    <citation type="submission" date="2023-05" db="EMBL/GenBank/DDBJ databases">
        <authorList>
            <person name="Huff M."/>
        </authorList>
    </citation>
    <scope>NUCLEOTIDE SEQUENCE</scope>
</reference>
<dbReference type="AlphaFoldDB" id="A0AAD2AAU8"/>
<sequence>MSEDVELEITVLDPTRNCVEEACYAQAVDVQQLKESKIAVGFAVKGSVGGYCKTEGFIGFGSDLWWLPLSGVGGWMKERESENDVLVVPNYTPRKGIFGNVPRFLFCQNRTVALPTLLNNQSPGAEGAVQFTLGLEIKRHKAEPPTALHVHGLNHTAAVRTRPRRRLPTDYSLILVTNKNQTHLLRSISGILSAFDTELLRSE</sequence>
<protein>
    <submittedName>
        <fullName evidence="1">Uncharacterized protein</fullName>
    </submittedName>
</protein>
<evidence type="ECO:0000313" key="2">
    <source>
        <dbReference type="Proteomes" id="UP000834106"/>
    </source>
</evidence>
<proteinExistence type="predicted"/>
<accession>A0AAD2AAU8</accession>